<accession>A0A1A3P3Y0</accession>
<dbReference type="OrthoDB" id="3396976at2"/>
<gene>
    <name evidence="1" type="ORF">A5634_19795</name>
</gene>
<name>A0A1A3P3Y0_MYCAS</name>
<reference evidence="1 2" key="1">
    <citation type="submission" date="2016-06" db="EMBL/GenBank/DDBJ databases">
        <authorList>
            <person name="Kjaerup R.B."/>
            <person name="Dalgaard T.S."/>
            <person name="Juul-Madsen H.R."/>
        </authorList>
    </citation>
    <scope>NUCLEOTIDE SEQUENCE [LARGE SCALE GENOMIC DNA]</scope>
    <source>
        <strain evidence="1 2">1165133.8</strain>
    </source>
</reference>
<comment type="caution">
    <text evidence="1">The sequence shown here is derived from an EMBL/GenBank/DDBJ whole genome shotgun (WGS) entry which is preliminary data.</text>
</comment>
<sequence length="206" mass="23519">MAEPTIPSISLGGFVEFASAMSSGRITAVQNVIANEFSRYEPSHDFYRQFRVAIAEGIANGDDALRIRLAVDECIPKRRSHYETLEIGWNRWRRGKNLEVFSQPLPWHASGLEVRVSPQFIYRAKSEPLLVWPYFKDAELSRDGIQAAIRLTEMTHPDRKRRPAVLDVRRGTLYQAAKRRRKGFDAWLTSEAAAFVSLLESIRNVA</sequence>
<dbReference type="AlphaFoldDB" id="A0A1A3P3Y0"/>
<organism evidence="1 2">
    <name type="scientific">Mycobacterium asiaticum</name>
    <dbReference type="NCBI Taxonomy" id="1790"/>
    <lineage>
        <taxon>Bacteria</taxon>
        <taxon>Bacillati</taxon>
        <taxon>Actinomycetota</taxon>
        <taxon>Actinomycetes</taxon>
        <taxon>Mycobacteriales</taxon>
        <taxon>Mycobacteriaceae</taxon>
        <taxon>Mycobacterium</taxon>
    </lineage>
</organism>
<evidence type="ECO:0000313" key="1">
    <source>
        <dbReference type="EMBL" id="OBK28881.1"/>
    </source>
</evidence>
<evidence type="ECO:0000313" key="2">
    <source>
        <dbReference type="Proteomes" id="UP000093928"/>
    </source>
</evidence>
<dbReference type="EMBL" id="LZLS01000065">
    <property type="protein sequence ID" value="OBK28881.1"/>
    <property type="molecule type" value="Genomic_DNA"/>
</dbReference>
<proteinExistence type="predicted"/>
<protein>
    <submittedName>
        <fullName evidence="1">Uncharacterized protein</fullName>
    </submittedName>
</protein>
<dbReference type="Proteomes" id="UP000093928">
    <property type="component" value="Unassembled WGS sequence"/>
</dbReference>
<dbReference type="RefSeq" id="WP_065143383.1">
    <property type="nucleotide sequence ID" value="NZ_LZLS01000065.1"/>
</dbReference>